<protein>
    <submittedName>
        <fullName evidence="2">Uncharacterized protein</fullName>
    </submittedName>
</protein>
<evidence type="ECO:0000313" key="3">
    <source>
        <dbReference type="Proteomes" id="UP000289152"/>
    </source>
</evidence>
<evidence type="ECO:0000256" key="1">
    <source>
        <dbReference type="SAM" id="MobiDB-lite"/>
    </source>
</evidence>
<gene>
    <name evidence="2" type="ORF">M231_07157</name>
</gene>
<reference evidence="2 3" key="1">
    <citation type="submission" date="2016-06" db="EMBL/GenBank/DDBJ databases">
        <title>Evolution of pathogenesis and genome organization in the Tremellales.</title>
        <authorList>
            <person name="Cuomo C."/>
            <person name="Litvintseva A."/>
            <person name="Heitman J."/>
            <person name="Chen Y."/>
            <person name="Sun S."/>
            <person name="Springer D."/>
            <person name="Dromer F."/>
            <person name="Young S."/>
            <person name="Zeng Q."/>
            <person name="Chapman S."/>
            <person name="Gujja S."/>
            <person name="Saif S."/>
            <person name="Birren B."/>
        </authorList>
    </citation>
    <scope>NUCLEOTIDE SEQUENCE [LARGE SCALE GENOMIC DNA]</scope>
    <source>
        <strain evidence="2 3">ATCC 28783</strain>
    </source>
</reference>
<name>A0A4Q1B9Y4_TREME</name>
<feature type="region of interest" description="Disordered" evidence="1">
    <location>
        <begin position="87"/>
        <end position="135"/>
    </location>
</feature>
<organism evidence="2 3">
    <name type="scientific">Tremella mesenterica</name>
    <name type="common">Jelly fungus</name>
    <dbReference type="NCBI Taxonomy" id="5217"/>
    <lineage>
        <taxon>Eukaryota</taxon>
        <taxon>Fungi</taxon>
        <taxon>Dikarya</taxon>
        <taxon>Basidiomycota</taxon>
        <taxon>Agaricomycotina</taxon>
        <taxon>Tremellomycetes</taxon>
        <taxon>Tremellales</taxon>
        <taxon>Tremellaceae</taxon>
        <taxon>Tremella</taxon>
    </lineage>
</organism>
<dbReference type="EMBL" id="SDIL01000130">
    <property type="protein sequence ID" value="RXK35572.1"/>
    <property type="molecule type" value="Genomic_DNA"/>
</dbReference>
<dbReference type="InParanoid" id="A0A4Q1B9Y4"/>
<feature type="compositionally biased region" description="Low complexity" evidence="1">
    <location>
        <begin position="87"/>
        <end position="110"/>
    </location>
</feature>
<dbReference type="AlphaFoldDB" id="A0A4Q1B9Y4"/>
<comment type="caution">
    <text evidence="2">The sequence shown here is derived from an EMBL/GenBank/DDBJ whole genome shotgun (WGS) entry which is preliminary data.</text>
</comment>
<dbReference type="Proteomes" id="UP000289152">
    <property type="component" value="Unassembled WGS sequence"/>
</dbReference>
<keyword evidence="3" id="KW-1185">Reference proteome</keyword>
<evidence type="ECO:0000313" key="2">
    <source>
        <dbReference type="EMBL" id="RXK35572.1"/>
    </source>
</evidence>
<proteinExistence type="predicted"/>
<accession>A0A4Q1B9Y4</accession>
<sequence>MSSDQQRLNSAYQQWYLQSQQTQQGYPLHPERAIQTEQELRQQGAIQHVAQIRAQQQQTAAEQAEMARMSAAQAEQQARIMQQVAQQQQAMAQQARMQAEQQMWMAQQSQNPDPSTKLNQWAQGHKWAQNQQKQG</sequence>
<feature type="compositionally biased region" description="Polar residues" evidence="1">
    <location>
        <begin position="111"/>
        <end position="135"/>
    </location>
</feature>